<dbReference type="eggNOG" id="COG0840">
    <property type="taxonomic scope" value="Bacteria"/>
</dbReference>
<dbReference type="RefSeq" id="WP_015161890.1">
    <property type="nucleotide sequence ID" value="NC_019697.1"/>
</dbReference>
<dbReference type="SUPFAM" id="SSF58104">
    <property type="entry name" value="Methyl-accepting chemotaxis protein (MCP) signaling domain"/>
    <property type="match status" value="1"/>
</dbReference>
<sequence>MNSNQNQTRVEAERAASTKLAPLQQVRKFVRKNLVATITATIGGSLLLTGASTWNIWNIYNGFQSTVTKQVELQKNSGQSLYIGQILSYSVKLSATTGDPKWEALYRKSEPELDRIIKQVMADVPPAISAEASKTDEVNQKLIAIETEVFKLVRQGKKAEAMQLLFGAEYSRLDQIYYSGTAKVLEKIDLSIKQQLQDYQRQLLLAMTISGVTLPILIGIWILVLSAVRDYIRDRQIAQAELQQSQASLSSLNAALQTESAVREQQEAMVRLASEQLQQDIGDLLDVVCEIESGDFTVQAQVNDRATGLVGDTLNRLIEELGRTLRQVAETAYRVDANSKTQKEMAATVAQSTSKQAEEIQQMLQLTRNVRQSAQNNMEQLNVTNRSLVTLKSSVAEGQGTISSLDRDINILQAGSDRIVQEVKTLGEFVGLADRFVLDQSEIVTQTQILALNASLVAARAAEQRDPKLFAAVAREFESIATQVSQLAQQTNEGLTNLEQRSTQIHKVVSSVDADVQRLGGLVTTFTQGVKQASDVFETVQSVTERAVESGDRVSTASQRIVGAADSTSIAIESISSLSQQITDRSQDAQKLGDRLNILSTELLENIQVFKLPEVLPVGTNSSDFPESAALEVAV</sequence>
<dbReference type="AlphaFoldDB" id="K9UN14"/>
<evidence type="ECO:0000256" key="1">
    <source>
        <dbReference type="ARBA" id="ARBA00022500"/>
    </source>
</evidence>
<dbReference type="STRING" id="1173020.Cha6605_4890"/>
<evidence type="ECO:0000313" key="8">
    <source>
        <dbReference type="EMBL" id="AFY95801.1"/>
    </source>
</evidence>
<keyword evidence="9" id="KW-1185">Reference proteome</keyword>
<dbReference type="GO" id="GO:0006935">
    <property type="term" value="P:chemotaxis"/>
    <property type="evidence" value="ECO:0007669"/>
    <property type="project" value="UniProtKB-KW"/>
</dbReference>
<dbReference type="PANTHER" id="PTHR43531:SF11">
    <property type="entry name" value="METHYL-ACCEPTING CHEMOTAXIS PROTEIN 3"/>
    <property type="match status" value="1"/>
</dbReference>
<organism evidence="8 9">
    <name type="scientific">Chamaesiphon minutus (strain ATCC 27169 / PCC 6605)</name>
    <dbReference type="NCBI Taxonomy" id="1173020"/>
    <lineage>
        <taxon>Bacteria</taxon>
        <taxon>Bacillati</taxon>
        <taxon>Cyanobacteriota</taxon>
        <taxon>Cyanophyceae</taxon>
        <taxon>Gomontiellales</taxon>
        <taxon>Chamaesiphonaceae</taxon>
        <taxon>Chamaesiphon</taxon>
    </lineage>
</organism>
<evidence type="ECO:0000256" key="5">
    <source>
        <dbReference type="SAM" id="Phobius"/>
    </source>
</evidence>
<evidence type="ECO:0000259" key="6">
    <source>
        <dbReference type="PROSITE" id="PS50111"/>
    </source>
</evidence>
<dbReference type="EMBL" id="CP003600">
    <property type="protein sequence ID" value="AFY95801.1"/>
    <property type="molecule type" value="Genomic_DNA"/>
</dbReference>
<feature type="coiled-coil region" evidence="4">
    <location>
        <begin position="357"/>
        <end position="384"/>
    </location>
</feature>
<keyword evidence="5" id="KW-0472">Membrane</keyword>
<protein>
    <submittedName>
        <fullName evidence="8">Methyl-accepting chemotaxis protein</fullName>
    </submittedName>
</protein>
<dbReference type="GO" id="GO:0004888">
    <property type="term" value="F:transmembrane signaling receptor activity"/>
    <property type="evidence" value="ECO:0007669"/>
    <property type="project" value="TreeGrafter"/>
</dbReference>
<reference evidence="8 9" key="1">
    <citation type="submission" date="2012-05" db="EMBL/GenBank/DDBJ databases">
        <title>Finished chromosome of genome of Chamaesiphon sp. PCC 6605.</title>
        <authorList>
            <consortium name="US DOE Joint Genome Institute"/>
            <person name="Gugger M."/>
            <person name="Coursin T."/>
            <person name="Rippka R."/>
            <person name="Tandeau De Marsac N."/>
            <person name="Huntemann M."/>
            <person name="Wei C.-L."/>
            <person name="Han J."/>
            <person name="Detter J.C."/>
            <person name="Han C."/>
            <person name="Tapia R."/>
            <person name="Chen A."/>
            <person name="Kyrpides N."/>
            <person name="Mavromatis K."/>
            <person name="Markowitz V."/>
            <person name="Szeto E."/>
            <person name="Ivanova N."/>
            <person name="Pagani I."/>
            <person name="Pati A."/>
            <person name="Goodwin L."/>
            <person name="Nordberg H.P."/>
            <person name="Cantor M.N."/>
            <person name="Hua S.X."/>
            <person name="Woyke T."/>
            <person name="Kerfeld C.A."/>
        </authorList>
    </citation>
    <scope>NUCLEOTIDE SEQUENCE [LARGE SCALE GENOMIC DNA]</scope>
    <source>
        <strain evidence="9">ATCC 27169 / PCC 6605</strain>
    </source>
</reference>
<dbReference type="InterPro" id="IPR051310">
    <property type="entry name" value="MCP_chemotaxis"/>
</dbReference>
<keyword evidence="3" id="KW-0807">Transducer</keyword>
<dbReference type="InterPro" id="IPR003660">
    <property type="entry name" value="HAMP_dom"/>
</dbReference>
<dbReference type="Pfam" id="PF00015">
    <property type="entry name" value="MCPsignal"/>
    <property type="match status" value="1"/>
</dbReference>
<evidence type="ECO:0000313" key="9">
    <source>
        <dbReference type="Proteomes" id="UP000010366"/>
    </source>
</evidence>
<gene>
    <name evidence="8" type="ORF">Cha6605_4890</name>
</gene>
<keyword evidence="5" id="KW-0812">Transmembrane</keyword>
<dbReference type="InterPro" id="IPR004089">
    <property type="entry name" value="MCPsignal_dom"/>
</dbReference>
<name>K9UN14_CHAP6</name>
<dbReference type="OrthoDB" id="567929at2"/>
<proteinExistence type="inferred from homology"/>
<dbReference type="HOGENOM" id="CLU_436619_0_0_3"/>
<keyword evidence="5" id="KW-1133">Transmembrane helix</keyword>
<accession>K9UN14</accession>
<comment type="similarity">
    <text evidence="2">Belongs to the methyl-accepting chemotaxis (MCP) protein family.</text>
</comment>
<dbReference type="GO" id="GO:0007165">
    <property type="term" value="P:signal transduction"/>
    <property type="evidence" value="ECO:0007669"/>
    <property type="project" value="UniProtKB-KW"/>
</dbReference>
<dbReference type="PROSITE" id="PS50111">
    <property type="entry name" value="CHEMOTAXIS_TRANSDUC_2"/>
    <property type="match status" value="1"/>
</dbReference>
<keyword evidence="1" id="KW-0145">Chemotaxis</keyword>
<feature type="domain" description="HAMP" evidence="7">
    <location>
        <begin position="275"/>
        <end position="326"/>
    </location>
</feature>
<feature type="domain" description="Methyl-accepting transducer" evidence="6">
    <location>
        <begin position="331"/>
        <end position="576"/>
    </location>
</feature>
<dbReference type="GO" id="GO:0005886">
    <property type="term" value="C:plasma membrane"/>
    <property type="evidence" value="ECO:0007669"/>
    <property type="project" value="TreeGrafter"/>
</dbReference>
<feature type="transmembrane region" description="Helical" evidence="5">
    <location>
        <begin position="203"/>
        <end position="228"/>
    </location>
</feature>
<evidence type="ECO:0000256" key="4">
    <source>
        <dbReference type="SAM" id="Coils"/>
    </source>
</evidence>
<evidence type="ECO:0000259" key="7">
    <source>
        <dbReference type="PROSITE" id="PS50885"/>
    </source>
</evidence>
<dbReference type="KEGG" id="cmp:Cha6605_4890"/>
<dbReference type="PANTHER" id="PTHR43531">
    <property type="entry name" value="PROTEIN ICFG"/>
    <property type="match status" value="1"/>
</dbReference>
<dbReference type="SMART" id="SM00283">
    <property type="entry name" value="MA"/>
    <property type="match status" value="1"/>
</dbReference>
<dbReference type="PROSITE" id="PS50885">
    <property type="entry name" value="HAMP"/>
    <property type="match status" value="1"/>
</dbReference>
<evidence type="ECO:0000256" key="2">
    <source>
        <dbReference type="ARBA" id="ARBA00029447"/>
    </source>
</evidence>
<dbReference type="Proteomes" id="UP000010366">
    <property type="component" value="Chromosome"/>
</dbReference>
<evidence type="ECO:0000256" key="3">
    <source>
        <dbReference type="PROSITE-ProRule" id="PRU00284"/>
    </source>
</evidence>
<keyword evidence="4" id="KW-0175">Coiled coil</keyword>
<dbReference type="Gene3D" id="1.10.287.950">
    <property type="entry name" value="Methyl-accepting chemotaxis protein"/>
    <property type="match status" value="1"/>
</dbReference>